<dbReference type="InterPro" id="IPR037914">
    <property type="entry name" value="SpoVT-AbrB_sf"/>
</dbReference>
<dbReference type="InterPro" id="IPR007159">
    <property type="entry name" value="SpoVT-AbrB_dom"/>
</dbReference>
<keyword evidence="4" id="KW-1185">Reference proteome</keyword>
<dbReference type="EMBL" id="PHHF01000052">
    <property type="protein sequence ID" value="PTD19591.1"/>
    <property type="molecule type" value="Genomic_DNA"/>
</dbReference>
<evidence type="ECO:0000313" key="4">
    <source>
        <dbReference type="Proteomes" id="UP000241206"/>
    </source>
</evidence>
<proteinExistence type="predicted"/>
<comment type="caution">
    <text evidence="3">The sequence shown here is derived from an EMBL/GenBank/DDBJ whole genome shotgun (WGS) entry which is preliminary data.</text>
</comment>
<dbReference type="Pfam" id="PF04014">
    <property type="entry name" value="MazE_antitoxin"/>
    <property type="match status" value="1"/>
</dbReference>
<dbReference type="AlphaFoldDB" id="A0A2T4HUX1"/>
<feature type="domain" description="SpoVT-AbrB" evidence="2">
    <location>
        <begin position="2"/>
        <end position="47"/>
    </location>
</feature>
<gene>
    <name evidence="3" type="ORF">CV103_13055</name>
</gene>
<keyword evidence="1" id="KW-0238">DNA-binding</keyword>
<dbReference type="SMART" id="SM00966">
    <property type="entry name" value="SpoVT_AbrB"/>
    <property type="match status" value="1"/>
</dbReference>
<reference evidence="3 4" key="1">
    <citation type="submission" date="2017-11" db="EMBL/GenBank/DDBJ databases">
        <title>Sphingomonas oleivorans sp. nov., isolated from oil-contaminated soil.</title>
        <authorList>
            <person name="Wang L."/>
            <person name="Chen L."/>
        </authorList>
    </citation>
    <scope>NUCLEOTIDE SEQUENCE [LARGE SCALE GENOMIC DNA]</scope>
    <source>
        <strain evidence="3 4">K101</strain>
    </source>
</reference>
<accession>A0A2T4HUX1</accession>
<sequence>MTIQVNITPTGRMSLPADLRKRLGLSDGGAVFLEETADGVVLRTAAQAVAHARAIAKRYTQDRNDEASVAAFIAHRKTESGE</sequence>
<evidence type="ECO:0000259" key="2">
    <source>
        <dbReference type="PROSITE" id="PS51740"/>
    </source>
</evidence>
<evidence type="ECO:0000256" key="1">
    <source>
        <dbReference type="PROSITE-ProRule" id="PRU01076"/>
    </source>
</evidence>
<dbReference type="NCBIfam" id="TIGR01439">
    <property type="entry name" value="lp_hng_hel_AbrB"/>
    <property type="match status" value="1"/>
</dbReference>
<dbReference type="RefSeq" id="WP_107395171.1">
    <property type="nucleotide sequence ID" value="NZ_PHHF01000052.1"/>
</dbReference>
<dbReference type="PROSITE" id="PS51740">
    <property type="entry name" value="SPOVT_ABRB"/>
    <property type="match status" value="1"/>
</dbReference>
<dbReference type="SUPFAM" id="SSF89447">
    <property type="entry name" value="AbrB/MazE/MraZ-like"/>
    <property type="match status" value="1"/>
</dbReference>
<organism evidence="3 4">
    <name type="scientific">Edaphosphingomonas fennica</name>
    <dbReference type="NCBI Taxonomy" id="114404"/>
    <lineage>
        <taxon>Bacteria</taxon>
        <taxon>Pseudomonadati</taxon>
        <taxon>Pseudomonadota</taxon>
        <taxon>Alphaproteobacteria</taxon>
        <taxon>Sphingomonadales</taxon>
        <taxon>Rhizorhabdaceae</taxon>
        <taxon>Edaphosphingomonas</taxon>
    </lineage>
</organism>
<name>A0A2T4HUX1_9SPHN</name>
<protein>
    <submittedName>
        <fullName evidence="3">AbrB family transcriptional regulator</fullName>
    </submittedName>
</protein>
<dbReference type="GO" id="GO:0003677">
    <property type="term" value="F:DNA binding"/>
    <property type="evidence" value="ECO:0007669"/>
    <property type="project" value="UniProtKB-UniRule"/>
</dbReference>
<dbReference type="Proteomes" id="UP000241206">
    <property type="component" value="Unassembled WGS sequence"/>
</dbReference>
<evidence type="ECO:0000313" key="3">
    <source>
        <dbReference type="EMBL" id="PTD19591.1"/>
    </source>
</evidence>